<keyword evidence="2" id="KW-1185">Reference proteome</keyword>
<accession>A0A8R1U678</accession>
<dbReference type="AlphaFoldDB" id="A0A8R1U678"/>
<organism evidence="1 2">
    <name type="scientific">Pristionchus pacificus</name>
    <name type="common">Parasitic nematode worm</name>
    <dbReference type="NCBI Taxonomy" id="54126"/>
    <lineage>
        <taxon>Eukaryota</taxon>
        <taxon>Metazoa</taxon>
        <taxon>Ecdysozoa</taxon>
        <taxon>Nematoda</taxon>
        <taxon>Chromadorea</taxon>
        <taxon>Rhabditida</taxon>
        <taxon>Rhabditina</taxon>
        <taxon>Diplogasteromorpha</taxon>
        <taxon>Diplogasteroidea</taxon>
        <taxon>Neodiplogasteridae</taxon>
        <taxon>Pristionchus</taxon>
    </lineage>
</organism>
<dbReference type="EnsemblMetazoa" id="PPA04561.1">
    <property type="protein sequence ID" value="PPA04561.1"/>
    <property type="gene ID" value="WBGene00094115"/>
</dbReference>
<dbReference type="Proteomes" id="UP000005239">
    <property type="component" value="Unassembled WGS sequence"/>
</dbReference>
<evidence type="ECO:0000313" key="1">
    <source>
        <dbReference type="EnsemblMetazoa" id="PPA04561.1"/>
    </source>
</evidence>
<protein>
    <submittedName>
        <fullName evidence="1">Uncharacterized protein</fullName>
    </submittedName>
</protein>
<evidence type="ECO:0000313" key="2">
    <source>
        <dbReference type="Proteomes" id="UP000005239"/>
    </source>
</evidence>
<reference evidence="2" key="1">
    <citation type="journal article" date="2008" name="Nat. Genet.">
        <title>The Pristionchus pacificus genome provides a unique perspective on nematode lifestyle and parasitism.</title>
        <authorList>
            <person name="Dieterich C."/>
            <person name="Clifton S.W."/>
            <person name="Schuster L.N."/>
            <person name="Chinwalla A."/>
            <person name="Delehaunty K."/>
            <person name="Dinkelacker I."/>
            <person name="Fulton L."/>
            <person name="Fulton R."/>
            <person name="Godfrey J."/>
            <person name="Minx P."/>
            <person name="Mitreva M."/>
            <person name="Roeseler W."/>
            <person name="Tian H."/>
            <person name="Witte H."/>
            <person name="Yang S.P."/>
            <person name="Wilson R.K."/>
            <person name="Sommer R.J."/>
        </authorList>
    </citation>
    <scope>NUCLEOTIDE SEQUENCE [LARGE SCALE GENOMIC DNA]</scope>
    <source>
        <strain evidence="2">PS312</strain>
    </source>
</reference>
<proteinExistence type="predicted"/>
<reference evidence="1" key="2">
    <citation type="submission" date="2022-06" db="UniProtKB">
        <authorList>
            <consortium name="EnsemblMetazoa"/>
        </authorList>
    </citation>
    <scope>IDENTIFICATION</scope>
    <source>
        <strain evidence="1">PS312</strain>
    </source>
</reference>
<name>A0A8R1U678_PRIPA</name>
<sequence length="268" mass="30999">MHPALATLHVFPETVWNVNHSPAMHRMIDCNVRYKVAVANCFPKLRPVNVTCAMECQRQHQEPFGGQQMNLNGTSYYHYFDFRTSRDRNRWIDDNDKSADRLGFNGKGRLHSGEWGGPDFAYATYFQILGKVNGQQQTVRVYKGDKLIDIIEDPAHATAEYLRASTYPDNLIDQNICIWQKCVETSILDFAPIQIGEENCEPPRDTRLNTWSLTYGWDYRRLPDRRVADTGHCRSEPNFLAALRIERSDASAQDKIDIDNLREELKKQ</sequence>
<gene>
    <name evidence="1" type="primary">WBGene00094115</name>
</gene>